<dbReference type="Proteomes" id="UP000237000">
    <property type="component" value="Unassembled WGS sequence"/>
</dbReference>
<keyword evidence="2" id="KW-1185">Reference proteome</keyword>
<proteinExistence type="predicted"/>
<accession>A0A2P5FHH6</accession>
<feature type="non-terminal residue" evidence="1">
    <location>
        <position position="1"/>
    </location>
</feature>
<reference evidence="2" key="1">
    <citation type="submission" date="2016-06" db="EMBL/GenBank/DDBJ databases">
        <title>Parallel loss of symbiosis genes in relatives of nitrogen-fixing non-legume Parasponia.</title>
        <authorList>
            <person name="Van Velzen R."/>
            <person name="Holmer R."/>
            <person name="Bu F."/>
            <person name="Rutten L."/>
            <person name="Van Zeijl A."/>
            <person name="Liu W."/>
            <person name="Santuari L."/>
            <person name="Cao Q."/>
            <person name="Sharma T."/>
            <person name="Shen D."/>
            <person name="Roswanjaya Y."/>
            <person name="Wardhani T."/>
            <person name="Kalhor M.S."/>
            <person name="Jansen J."/>
            <person name="Van den Hoogen J."/>
            <person name="Gungor B."/>
            <person name="Hartog M."/>
            <person name="Hontelez J."/>
            <person name="Verver J."/>
            <person name="Yang W.-C."/>
            <person name="Schijlen E."/>
            <person name="Repin R."/>
            <person name="Schilthuizen M."/>
            <person name="Schranz E."/>
            <person name="Heidstra R."/>
            <person name="Miyata K."/>
            <person name="Fedorova E."/>
            <person name="Kohlen W."/>
            <person name="Bisseling T."/>
            <person name="Smit S."/>
            <person name="Geurts R."/>
        </authorList>
    </citation>
    <scope>NUCLEOTIDE SEQUENCE [LARGE SCALE GENOMIC DNA]</scope>
    <source>
        <strain evidence="2">cv. RG33-2</strain>
    </source>
</reference>
<dbReference type="AlphaFoldDB" id="A0A2P5FHH6"/>
<sequence>ENISGAVTKCPGYLSYDLASKLRLPTSWSRKRKDRSGSLHIPSNVMLPFSVLGVPIKFNNGKEYRFTCEVIITLHRGIKYMEHPTKVKFCKPHHQFLNHLYILNTNSENSHFPAD</sequence>
<dbReference type="EMBL" id="JXTC01000033">
    <property type="protein sequence ID" value="PON97212.1"/>
    <property type="molecule type" value="Genomic_DNA"/>
</dbReference>
<name>A0A2P5FHH6_TREOI</name>
<dbReference type="OrthoDB" id="10384731at2759"/>
<comment type="caution">
    <text evidence="1">The sequence shown here is derived from an EMBL/GenBank/DDBJ whole genome shotgun (WGS) entry which is preliminary data.</text>
</comment>
<evidence type="ECO:0000313" key="1">
    <source>
        <dbReference type="EMBL" id="PON97212.1"/>
    </source>
</evidence>
<protein>
    <submittedName>
        <fullName evidence="1">Uncharacterized protein</fullName>
    </submittedName>
</protein>
<gene>
    <name evidence="1" type="ORF">TorRG33x02_069680</name>
</gene>
<evidence type="ECO:0000313" key="2">
    <source>
        <dbReference type="Proteomes" id="UP000237000"/>
    </source>
</evidence>
<dbReference type="InParanoid" id="A0A2P5FHH6"/>
<organism evidence="1 2">
    <name type="scientific">Trema orientale</name>
    <name type="common">Charcoal tree</name>
    <name type="synonym">Celtis orientalis</name>
    <dbReference type="NCBI Taxonomy" id="63057"/>
    <lineage>
        <taxon>Eukaryota</taxon>
        <taxon>Viridiplantae</taxon>
        <taxon>Streptophyta</taxon>
        <taxon>Embryophyta</taxon>
        <taxon>Tracheophyta</taxon>
        <taxon>Spermatophyta</taxon>
        <taxon>Magnoliopsida</taxon>
        <taxon>eudicotyledons</taxon>
        <taxon>Gunneridae</taxon>
        <taxon>Pentapetalae</taxon>
        <taxon>rosids</taxon>
        <taxon>fabids</taxon>
        <taxon>Rosales</taxon>
        <taxon>Cannabaceae</taxon>
        <taxon>Trema</taxon>
    </lineage>
</organism>